<name>A0ABV2J719_9FIRM</name>
<dbReference type="PANTHER" id="PTHR33154:SF33">
    <property type="entry name" value="TRANSCRIPTIONAL REPRESSOR SDPR"/>
    <property type="match status" value="1"/>
</dbReference>
<keyword evidence="3" id="KW-0804">Transcription</keyword>
<evidence type="ECO:0000256" key="3">
    <source>
        <dbReference type="ARBA" id="ARBA00023163"/>
    </source>
</evidence>
<keyword evidence="1" id="KW-0805">Transcription regulation</keyword>
<dbReference type="InterPro" id="IPR036388">
    <property type="entry name" value="WH-like_DNA-bd_sf"/>
</dbReference>
<protein>
    <submittedName>
        <fullName evidence="5">DNA-binding transcriptional ArsR family regulator</fullName>
    </submittedName>
</protein>
<dbReference type="Proteomes" id="UP001549162">
    <property type="component" value="Unassembled WGS sequence"/>
</dbReference>
<comment type="caution">
    <text evidence="5">The sequence shown here is derived from an EMBL/GenBank/DDBJ whole genome shotgun (WGS) entry which is preliminary data.</text>
</comment>
<reference evidence="5 6" key="1">
    <citation type="submission" date="2024-06" db="EMBL/GenBank/DDBJ databases">
        <title>Genomic Encyclopedia of Type Strains, Phase IV (KMG-IV): sequencing the most valuable type-strain genomes for metagenomic binning, comparative biology and taxonomic classification.</title>
        <authorList>
            <person name="Goeker M."/>
        </authorList>
    </citation>
    <scope>NUCLEOTIDE SEQUENCE [LARGE SCALE GENOMIC DNA]</scope>
    <source>
        <strain evidence="5 6">DSM 21460</strain>
    </source>
</reference>
<dbReference type="InterPro" id="IPR051081">
    <property type="entry name" value="HTH_MetalResp_TranReg"/>
</dbReference>
<dbReference type="InterPro" id="IPR047796">
    <property type="entry name" value="SdpR-like_repress"/>
</dbReference>
<dbReference type="EMBL" id="JBEPMA010000001">
    <property type="protein sequence ID" value="MET3616572.1"/>
    <property type="molecule type" value="Genomic_DNA"/>
</dbReference>
<dbReference type="SMART" id="SM00418">
    <property type="entry name" value="HTH_ARSR"/>
    <property type="match status" value="1"/>
</dbReference>
<feature type="domain" description="HTH arsR-type" evidence="4">
    <location>
        <begin position="1"/>
        <end position="89"/>
    </location>
</feature>
<sequence>MSLENTFKALSDVNRREILSLLKKNSMTAGDLASKFDMSNATISYHLQILVDANLITFRKEKNYRIYSLNASIFEELINYILSFKKEDFNEK</sequence>
<organism evidence="5 6">
    <name type="scientific">Peptoniphilus olsenii</name>
    <dbReference type="NCBI Taxonomy" id="411570"/>
    <lineage>
        <taxon>Bacteria</taxon>
        <taxon>Bacillati</taxon>
        <taxon>Bacillota</taxon>
        <taxon>Tissierellia</taxon>
        <taxon>Tissierellales</taxon>
        <taxon>Peptoniphilaceae</taxon>
        <taxon>Peptoniphilus</taxon>
    </lineage>
</organism>
<evidence type="ECO:0000259" key="4">
    <source>
        <dbReference type="PROSITE" id="PS50987"/>
    </source>
</evidence>
<dbReference type="CDD" id="cd00090">
    <property type="entry name" value="HTH_ARSR"/>
    <property type="match status" value="1"/>
</dbReference>
<keyword evidence="6" id="KW-1185">Reference proteome</keyword>
<dbReference type="InterPro" id="IPR011991">
    <property type="entry name" value="ArsR-like_HTH"/>
</dbReference>
<dbReference type="PANTHER" id="PTHR33154">
    <property type="entry name" value="TRANSCRIPTIONAL REGULATOR, ARSR FAMILY"/>
    <property type="match status" value="1"/>
</dbReference>
<dbReference type="GO" id="GO:0003677">
    <property type="term" value="F:DNA binding"/>
    <property type="evidence" value="ECO:0007669"/>
    <property type="project" value="UniProtKB-KW"/>
</dbReference>
<dbReference type="Gene3D" id="1.10.10.10">
    <property type="entry name" value="Winged helix-like DNA-binding domain superfamily/Winged helix DNA-binding domain"/>
    <property type="match status" value="1"/>
</dbReference>
<dbReference type="Pfam" id="PF01022">
    <property type="entry name" value="HTH_5"/>
    <property type="match status" value="1"/>
</dbReference>
<dbReference type="InterPro" id="IPR036390">
    <property type="entry name" value="WH_DNA-bd_sf"/>
</dbReference>
<dbReference type="NCBIfam" id="NF033788">
    <property type="entry name" value="HTH_metalloreg"/>
    <property type="match status" value="1"/>
</dbReference>
<evidence type="ECO:0000256" key="2">
    <source>
        <dbReference type="ARBA" id="ARBA00023125"/>
    </source>
</evidence>
<keyword evidence="2 5" id="KW-0238">DNA-binding</keyword>
<accession>A0ABV2J719</accession>
<dbReference type="NCBIfam" id="NF033789">
    <property type="entry name" value="repress_SdpR"/>
    <property type="match status" value="1"/>
</dbReference>
<evidence type="ECO:0000313" key="5">
    <source>
        <dbReference type="EMBL" id="MET3616572.1"/>
    </source>
</evidence>
<dbReference type="PRINTS" id="PR00778">
    <property type="entry name" value="HTHARSR"/>
</dbReference>
<dbReference type="InterPro" id="IPR001845">
    <property type="entry name" value="HTH_ArsR_DNA-bd_dom"/>
</dbReference>
<evidence type="ECO:0000256" key="1">
    <source>
        <dbReference type="ARBA" id="ARBA00023015"/>
    </source>
</evidence>
<evidence type="ECO:0000313" key="6">
    <source>
        <dbReference type="Proteomes" id="UP001549162"/>
    </source>
</evidence>
<proteinExistence type="predicted"/>
<dbReference type="SUPFAM" id="SSF46785">
    <property type="entry name" value="Winged helix' DNA-binding domain"/>
    <property type="match status" value="1"/>
</dbReference>
<gene>
    <name evidence="5" type="ORF">ABID14_000192</name>
</gene>
<dbReference type="RefSeq" id="WP_354366578.1">
    <property type="nucleotide sequence ID" value="NZ_JBEPMA010000001.1"/>
</dbReference>
<dbReference type="PROSITE" id="PS50987">
    <property type="entry name" value="HTH_ARSR_2"/>
    <property type="match status" value="1"/>
</dbReference>